<evidence type="ECO:0000313" key="2">
    <source>
        <dbReference type="EMBL" id="NBG88882.1"/>
    </source>
</evidence>
<dbReference type="Gene3D" id="3.40.50.12090">
    <property type="match status" value="2"/>
</dbReference>
<protein>
    <recommendedName>
        <fullName evidence="4">Cell wall-binding repeat-containing protein</fullName>
    </recommendedName>
</protein>
<gene>
    <name evidence="2" type="ORF">ISALK_10255</name>
</gene>
<dbReference type="InterPro" id="IPR051922">
    <property type="entry name" value="Bact_Sporulation_Assoc"/>
</dbReference>
<comment type="caution">
    <text evidence="2">The sequence shown here is derived from an EMBL/GenBank/DDBJ whole genome shotgun (WGS) entry which is preliminary data.</text>
</comment>
<reference evidence="2 3" key="1">
    <citation type="submission" date="2019-04" db="EMBL/GenBank/DDBJ databases">
        <title>Isachenkonia alkalipeptolytica gen. nov. sp. nov. a new anaerobic, alkiliphilic organothrophic bacterium capable to reduce synthesized ferrihydrite isolated from a soda lake.</title>
        <authorList>
            <person name="Toshchakov S.V."/>
            <person name="Zavarzina D.G."/>
            <person name="Zhilina T.N."/>
            <person name="Kostrikina N.A."/>
            <person name="Kublanov I.V."/>
        </authorList>
    </citation>
    <scope>NUCLEOTIDE SEQUENCE [LARGE SCALE GENOMIC DNA]</scope>
    <source>
        <strain evidence="2 3">Z-1701</strain>
    </source>
</reference>
<feature type="chain" id="PRO_5041242766" description="Cell wall-binding repeat-containing protein" evidence="1">
    <location>
        <begin position="24"/>
        <end position="955"/>
    </location>
</feature>
<dbReference type="InterPro" id="IPR007253">
    <property type="entry name" value="Cell_wall-bd_2"/>
</dbReference>
<proteinExistence type="predicted"/>
<keyword evidence="1" id="KW-0732">Signal</keyword>
<accession>A0AA43XLI0</accession>
<sequence>MKRKLALLLSIMMVFAAVMGGFAAPVFADAHDADEYRIAGDTRYLTAYEIAKQNDPDPETVIIVQGDGPADAPNVVDGLTASGLAGAEDAQILLVQEDRIPNGTNDALKSLDPENIIIVGGEAAVSGNVEAELEENYNVDRRVEGERRESTAAEVAMDMGEAKDNTAIIVDGFAEVDSLVAGPLALQGHPILMVNNGQNRIPQETKDAIEELGIENLIIIGGEDVVSADLETELDEMEDVSVANRLAGENRVETSIEVAEFAAFDDFDSVSLVNGWSYVDAVAASTLGEPVVYLDLRQDRDWLSDQNEDALALLQTKTGFQAIGGPVAIPESIVEAAMANIIQDLAVLDVTALTPRTLEMEFNKDVEDLERADVVVRNEAGTRVFASGVDAEDNVAEVSFFNALEDEEEYSIVVNLDDETAEYTFEYLQGDVVAIEVDGTDFTAAADQEFKVDYEVLTSTYVDVATIVDVDVEANITGVDAEDGEVTIPAQDDGKVVFFTLSYEDEDENEFESERVRVVFSETDIDEFGTFTILDAPYTDDGNEDIDWEDLIDEEELKQDITMGQTGYYLVPQLIDQYGNDTFTTTSALEFSSADPSVLIVDEESGRLTPRSEGEVDVMVEAGDVSTVYSMEVLEAAELTEIVFLDSDDEAISELDLSVLDTDGTSVPVKLLDQYGEEYSTDLDDLEVETDDEDEDVITDLVVNTTKGAIDFKVQGDAGTAVITVEQDDVEAELTVNVIQHGAQEDYELRGVTDLDLETGDDYTNKFTAELYPVDADGLRTGDAEEDVEWTVLDEDGDLVENNEQNTTTTGQALNISTTTDAAIELEAAGEYTVAAELDGGLTFTESFEVTDSRPEYEVEQLDATITTTTGTALFGELKDAVEITKGDDDKTDDIKSFTVVSTNTSVVNDEDPIDSGFNAEVEGQATLYIDKITMDDETEIAVDFVIEVTIEDQD</sequence>
<feature type="signal peptide" evidence="1">
    <location>
        <begin position="1"/>
        <end position="23"/>
    </location>
</feature>
<dbReference type="RefSeq" id="WP_160721976.1">
    <property type="nucleotide sequence ID" value="NZ_SUMG01000013.1"/>
</dbReference>
<evidence type="ECO:0008006" key="4">
    <source>
        <dbReference type="Google" id="ProtNLM"/>
    </source>
</evidence>
<organism evidence="2 3">
    <name type="scientific">Isachenkonia alkalipeptolytica</name>
    <dbReference type="NCBI Taxonomy" id="2565777"/>
    <lineage>
        <taxon>Bacteria</taxon>
        <taxon>Bacillati</taxon>
        <taxon>Bacillota</taxon>
        <taxon>Clostridia</taxon>
        <taxon>Eubacteriales</taxon>
        <taxon>Clostridiaceae</taxon>
        <taxon>Isachenkonia</taxon>
    </lineage>
</organism>
<dbReference type="Pfam" id="PF04122">
    <property type="entry name" value="CW_binding_2"/>
    <property type="match status" value="3"/>
</dbReference>
<keyword evidence="3" id="KW-1185">Reference proteome</keyword>
<dbReference type="Gene3D" id="2.60.40.1080">
    <property type="match status" value="1"/>
</dbReference>
<dbReference type="EMBL" id="SUMG01000013">
    <property type="protein sequence ID" value="NBG88882.1"/>
    <property type="molecule type" value="Genomic_DNA"/>
</dbReference>
<name>A0AA43XLI0_9CLOT</name>
<dbReference type="AlphaFoldDB" id="A0AA43XLI0"/>
<dbReference type="PANTHER" id="PTHR30032">
    <property type="entry name" value="N-ACETYLMURAMOYL-L-ALANINE AMIDASE-RELATED"/>
    <property type="match status" value="1"/>
</dbReference>
<evidence type="ECO:0000256" key="1">
    <source>
        <dbReference type="SAM" id="SignalP"/>
    </source>
</evidence>
<dbReference type="PANTHER" id="PTHR30032:SF8">
    <property type="entry name" value="GERMINATION-SPECIFIC N-ACETYLMURAMOYL-L-ALANINE AMIDASE"/>
    <property type="match status" value="1"/>
</dbReference>
<evidence type="ECO:0000313" key="3">
    <source>
        <dbReference type="Proteomes" id="UP000449710"/>
    </source>
</evidence>
<dbReference type="Proteomes" id="UP000449710">
    <property type="component" value="Unassembled WGS sequence"/>
</dbReference>